<feature type="region of interest" description="Disordered" evidence="1">
    <location>
        <begin position="1"/>
        <end position="45"/>
    </location>
</feature>
<dbReference type="AlphaFoldDB" id="A0A1N7G5M2"/>
<proteinExistence type="predicted"/>
<accession>A0A1N7G5M2</accession>
<organism evidence="2 3">
    <name type="scientific">Natronorubrum thiooxidans</name>
    <dbReference type="NCBI Taxonomy" id="308853"/>
    <lineage>
        <taxon>Archaea</taxon>
        <taxon>Methanobacteriati</taxon>
        <taxon>Methanobacteriota</taxon>
        <taxon>Stenosarchaea group</taxon>
        <taxon>Halobacteria</taxon>
        <taxon>Halobacteriales</taxon>
        <taxon>Natrialbaceae</taxon>
        <taxon>Natronorubrum</taxon>
    </lineage>
</organism>
<evidence type="ECO:0000313" key="2">
    <source>
        <dbReference type="EMBL" id="SIS07900.1"/>
    </source>
</evidence>
<dbReference type="Proteomes" id="UP000185936">
    <property type="component" value="Unassembled WGS sequence"/>
</dbReference>
<protein>
    <submittedName>
        <fullName evidence="2">Uncharacterized protein</fullName>
    </submittedName>
</protein>
<evidence type="ECO:0000313" key="3">
    <source>
        <dbReference type="Proteomes" id="UP000185936"/>
    </source>
</evidence>
<reference evidence="3" key="1">
    <citation type="submission" date="2017-01" db="EMBL/GenBank/DDBJ databases">
        <authorList>
            <person name="Varghese N."/>
            <person name="Submissions S."/>
        </authorList>
    </citation>
    <scope>NUCLEOTIDE SEQUENCE [LARGE SCALE GENOMIC DNA]</scope>
    <source>
        <strain evidence="3">type strain: HArc-</strain>
    </source>
</reference>
<feature type="compositionally biased region" description="Basic and acidic residues" evidence="1">
    <location>
        <begin position="7"/>
        <end position="30"/>
    </location>
</feature>
<evidence type="ECO:0000256" key="1">
    <source>
        <dbReference type="SAM" id="MobiDB-lite"/>
    </source>
</evidence>
<dbReference type="EMBL" id="FTNR01000010">
    <property type="protein sequence ID" value="SIS07900.1"/>
    <property type="molecule type" value="Genomic_DNA"/>
</dbReference>
<gene>
    <name evidence="2" type="ORF">SAMN05421752_1109</name>
</gene>
<keyword evidence="3" id="KW-1185">Reference proteome</keyword>
<dbReference type="RefSeq" id="WP_159440169.1">
    <property type="nucleotide sequence ID" value="NZ_FTNR01000010.1"/>
</dbReference>
<sequence>MISDDEMTPREEQAIDDRIEEINNDEKQYTTEEVAQSLDIDLDDE</sequence>
<name>A0A1N7G5M2_9EURY</name>